<dbReference type="Pfam" id="PF12697">
    <property type="entry name" value="Abhydrolase_6"/>
    <property type="match status" value="1"/>
</dbReference>
<organism evidence="2 3">
    <name type="scientific">Elsinoe australis</name>
    <dbReference type="NCBI Taxonomy" id="40998"/>
    <lineage>
        <taxon>Eukaryota</taxon>
        <taxon>Fungi</taxon>
        <taxon>Dikarya</taxon>
        <taxon>Ascomycota</taxon>
        <taxon>Pezizomycotina</taxon>
        <taxon>Dothideomycetes</taxon>
        <taxon>Dothideomycetidae</taxon>
        <taxon>Myriangiales</taxon>
        <taxon>Elsinoaceae</taxon>
        <taxon>Elsinoe</taxon>
    </lineage>
</organism>
<protein>
    <recommendedName>
        <fullName evidence="1">AB hydrolase-1 domain-containing protein</fullName>
    </recommendedName>
</protein>
<dbReference type="PANTHER" id="PTHR43689">
    <property type="entry name" value="HYDROLASE"/>
    <property type="match status" value="1"/>
</dbReference>
<dbReference type="SUPFAM" id="SSF53474">
    <property type="entry name" value="alpha/beta-Hydrolases"/>
    <property type="match status" value="1"/>
</dbReference>
<sequence length="310" mass="34294">MADLELTSTFTHDDWTIRYGLHEPHSTPPTTRPLSTAVFIHGTPWSFTVFQPLARALLSRSTHRILLYDLPGYGQSQHISPSTKISSHNNQFSGSTSVRSQASALAALLAHLNLTGQCASQAPPAVIAHDIAGSIALRAHLIHGCDFQGLFLLDTNAVLPWGDGFYRLVREQPHVFLQLPPAIFEAVVRAVVRSAVHDPAALDGGWEEKLVAPWLGGEGQRSFVRQIAQADDADVREMLDGKMYSRVRCRVKIVWGAEDKWIPRGRMEKLGELLGDRLGGFVVVGGAGHLCMLDQPRRIEEEVFKWIEDL</sequence>
<accession>A0A4U7AY53</accession>
<reference evidence="2 3" key="1">
    <citation type="submission" date="2018-02" db="EMBL/GenBank/DDBJ databases">
        <title>Draft genome sequences of Elsinoe sp., causing black scab on jojoba.</title>
        <authorList>
            <person name="Stodart B."/>
            <person name="Jeffress S."/>
            <person name="Ash G."/>
            <person name="Arun Chinnappa K."/>
        </authorList>
    </citation>
    <scope>NUCLEOTIDE SEQUENCE [LARGE SCALE GENOMIC DNA]</scope>
    <source>
        <strain evidence="2 3">Hillstone_2</strain>
    </source>
</reference>
<name>A0A4U7AY53_9PEZI</name>
<proteinExistence type="predicted"/>
<dbReference type="EMBL" id="PTQR01000053">
    <property type="protein sequence ID" value="TKX23533.1"/>
    <property type="molecule type" value="Genomic_DNA"/>
</dbReference>
<evidence type="ECO:0000259" key="1">
    <source>
        <dbReference type="Pfam" id="PF12697"/>
    </source>
</evidence>
<feature type="domain" description="AB hydrolase-1" evidence="1">
    <location>
        <begin position="38"/>
        <end position="300"/>
    </location>
</feature>
<dbReference type="InterPro" id="IPR000073">
    <property type="entry name" value="AB_hydrolase_1"/>
</dbReference>
<dbReference type="PANTHER" id="PTHR43689:SF8">
    <property type="entry name" value="ALPHA_BETA-HYDROLASES SUPERFAMILY PROTEIN"/>
    <property type="match status" value="1"/>
</dbReference>
<evidence type="ECO:0000313" key="2">
    <source>
        <dbReference type="EMBL" id="TKX23533.1"/>
    </source>
</evidence>
<comment type="caution">
    <text evidence="2">The sequence shown here is derived from an EMBL/GenBank/DDBJ whole genome shotgun (WGS) entry which is preliminary data.</text>
</comment>
<dbReference type="InterPro" id="IPR029058">
    <property type="entry name" value="AB_hydrolase_fold"/>
</dbReference>
<dbReference type="AlphaFoldDB" id="A0A4U7AY53"/>
<dbReference type="Gene3D" id="3.40.50.1820">
    <property type="entry name" value="alpha/beta hydrolase"/>
    <property type="match status" value="1"/>
</dbReference>
<evidence type="ECO:0000313" key="3">
    <source>
        <dbReference type="Proteomes" id="UP000308133"/>
    </source>
</evidence>
<dbReference type="Proteomes" id="UP000308133">
    <property type="component" value="Unassembled WGS sequence"/>
</dbReference>
<gene>
    <name evidence="2" type="ORF">C1H76_4045</name>
</gene>